<evidence type="ECO:0000313" key="1">
    <source>
        <dbReference type="EMBL" id="XBH06612.1"/>
    </source>
</evidence>
<dbReference type="RefSeq" id="WP_406699461.1">
    <property type="nucleotide sequence ID" value="NZ_CP155447.1"/>
</dbReference>
<organism evidence="1">
    <name type="scientific">Singulisphaera sp. Ch08</name>
    <dbReference type="NCBI Taxonomy" id="3120278"/>
    <lineage>
        <taxon>Bacteria</taxon>
        <taxon>Pseudomonadati</taxon>
        <taxon>Planctomycetota</taxon>
        <taxon>Planctomycetia</taxon>
        <taxon>Isosphaerales</taxon>
        <taxon>Isosphaeraceae</taxon>
        <taxon>Singulisphaera</taxon>
    </lineage>
</organism>
<accession>A0AAU7CNB9</accession>
<reference evidence="1" key="1">
    <citation type="submission" date="2024-05" db="EMBL/GenBank/DDBJ databases">
        <title>Planctomycetes of the genus Singulisphaera possess chitinolytic capabilities.</title>
        <authorList>
            <person name="Ivanova A."/>
        </authorList>
    </citation>
    <scope>NUCLEOTIDE SEQUENCE</scope>
    <source>
        <strain evidence="1">Ch08T</strain>
    </source>
</reference>
<protein>
    <submittedName>
        <fullName evidence="1">Uncharacterized protein</fullName>
    </submittedName>
</protein>
<gene>
    <name evidence="1" type="ORF">V5E97_11390</name>
</gene>
<sequence length="383" mass="42579">MTRRKAIQSSGRSCEQVYPSGLAEVLERHADLTYVVAGRHCGASGDNSLHTDSNEETWEKFRCRQIHDTRRVTLEKFHLFEWFPLIPGKYHTEDGRRHREEADRQADLIIDGRVSYSPYGKLHMLLGGVGCVRLRPRVVSVGTSKGEYYFMTASSTGVCHEGFPVLLPRSMFGRLMPRLLKDGSVPATLGGEMRYVDENAVTLFRSHREIPLLYLHVDKLTPHRSPRQDVTEYAVSVAASFEGVVQEQHGMYVTYDTFDPANKDGERNAAEWILEAYVEKAHGGTVVTDFDEVVPQFPRAEFGLLPLLAGRTDLRGAVADVLGLGHDVAPEFVDRYRRVLIDTRGGPCIVQSVVQNVGTIEAGGQVTGIVTRRDQGGRPGGNG</sequence>
<name>A0AAU7CNB9_9BACT</name>
<dbReference type="AlphaFoldDB" id="A0AAU7CNB9"/>
<proteinExistence type="predicted"/>
<dbReference type="EMBL" id="CP155447">
    <property type="protein sequence ID" value="XBH06612.1"/>
    <property type="molecule type" value="Genomic_DNA"/>
</dbReference>